<dbReference type="SUPFAM" id="SSF52540">
    <property type="entry name" value="P-loop containing nucleoside triphosphate hydrolases"/>
    <property type="match status" value="1"/>
</dbReference>
<keyword evidence="8" id="KW-1185">Reference proteome</keyword>
<organism evidence="8 9">
    <name type="scientific">Cyclospora cayetanensis</name>
    <dbReference type="NCBI Taxonomy" id="88456"/>
    <lineage>
        <taxon>Eukaryota</taxon>
        <taxon>Sar</taxon>
        <taxon>Alveolata</taxon>
        <taxon>Apicomplexa</taxon>
        <taxon>Conoidasida</taxon>
        <taxon>Coccidia</taxon>
        <taxon>Eucoccidiorida</taxon>
        <taxon>Eimeriorina</taxon>
        <taxon>Eimeriidae</taxon>
        <taxon>Cyclospora</taxon>
    </lineage>
</organism>
<keyword evidence="2 4" id="KW-0378">Hydrolase</keyword>
<feature type="region of interest" description="Disordered" evidence="6">
    <location>
        <begin position="575"/>
        <end position="614"/>
    </location>
</feature>
<evidence type="ECO:0000313" key="8">
    <source>
        <dbReference type="Proteomes" id="UP000515125"/>
    </source>
</evidence>
<reference evidence="9" key="1">
    <citation type="submission" date="2025-08" db="UniProtKB">
        <authorList>
            <consortium name="RefSeq"/>
        </authorList>
    </citation>
    <scope>IDENTIFICATION</scope>
</reference>
<dbReference type="GO" id="GO:0005524">
    <property type="term" value="F:ATP binding"/>
    <property type="evidence" value="ECO:0007669"/>
    <property type="project" value="UniProtKB-UniRule"/>
</dbReference>
<keyword evidence="5" id="KW-0694">RNA-binding</keyword>
<dbReference type="GeneID" id="34619926"/>
<dbReference type="InterPro" id="IPR000629">
    <property type="entry name" value="RNA-helicase_DEAD-box_CS"/>
</dbReference>
<dbReference type="PROSITE" id="PS00039">
    <property type="entry name" value="DEAD_ATP_HELICASE"/>
    <property type="match status" value="1"/>
</dbReference>
<dbReference type="InterPro" id="IPR014001">
    <property type="entry name" value="Helicase_ATP-bd"/>
</dbReference>
<dbReference type="OrthoDB" id="333735at2759"/>
<dbReference type="Proteomes" id="UP000515125">
    <property type="component" value="Unplaced"/>
</dbReference>
<dbReference type="RefSeq" id="XP_026190099.1">
    <property type="nucleotide sequence ID" value="XM_026334314.1"/>
</dbReference>
<evidence type="ECO:0000256" key="5">
    <source>
        <dbReference type="RuleBase" id="RU365068"/>
    </source>
</evidence>
<feature type="compositionally biased region" description="Basic and acidic residues" evidence="6">
    <location>
        <begin position="576"/>
        <end position="586"/>
    </location>
</feature>
<evidence type="ECO:0000256" key="1">
    <source>
        <dbReference type="ARBA" id="ARBA00022741"/>
    </source>
</evidence>
<protein>
    <recommendedName>
        <fullName evidence="5">ATP-dependent RNA helicase</fullName>
        <ecNumber evidence="5">3.6.4.13</ecNumber>
    </recommendedName>
</protein>
<comment type="similarity">
    <text evidence="4">Belongs to the DEAD box helicase family.</text>
</comment>
<comment type="domain">
    <text evidence="5">The Q motif is unique to and characteristic of the DEAD box family of RNA helicases and controls ATP binding and hydrolysis.</text>
</comment>
<evidence type="ECO:0000256" key="3">
    <source>
        <dbReference type="ARBA" id="ARBA00022840"/>
    </source>
</evidence>
<dbReference type="InterPro" id="IPR027417">
    <property type="entry name" value="P-loop_NTPase"/>
</dbReference>
<evidence type="ECO:0000256" key="6">
    <source>
        <dbReference type="SAM" id="MobiDB-lite"/>
    </source>
</evidence>
<comment type="function">
    <text evidence="5">RNA helicase.</text>
</comment>
<dbReference type="EC" id="3.6.4.13" evidence="5"/>
<dbReference type="PANTHER" id="PTHR24031">
    <property type="entry name" value="RNA HELICASE"/>
    <property type="match status" value="1"/>
</dbReference>
<keyword evidence="1 4" id="KW-0547">Nucleotide-binding</keyword>
<evidence type="ECO:0000313" key="9">
    <source>
        <dbReference type="RefSeq" id="XP_026190099.1"/>
    </source>
</evidence>
<dbReference type="InterPro" id="IPR011545">
    <property type="entry name" value="DEAD/DEAH_box_helicase_dom"/>
</dbReference>
<dbReference type="SMART" id="SM00487">
    <property type="entry name" value="DEXDc"/>
    <property type="match status" value="1"/>
</dbReference>
<dbReference type="GO" id="GO:0016787">
    <property type="term" value="F:hydrolase activity"/>
    <property type="evidence" value="ECO:0007669"/>
    <property type="project" value="UniProtKB-KW"/>
</dbReference>
<dbReference type="AlphaFoldDB" id="A0A6P6RRB8"/>
<keyword evidence="4" id="KW-0347">Helicase</keyword>
<dbReference type="Pfam" id="PF00270">
    <property type="entry name" value="DEAD"/>
    <property type="match status" value="1"/>
</dbReference>
<feature type="domain" description="Helicase ATP-binding" evidence="7">
    <location>
        <begin position="5"/>
        <end position="415"/>
    </location>
</feature>
<feature type="region of interest" description="Disordered" evidence="6">
    <location>
        <begin position="355"/>
        <end position="377"/>
    </location>
</feature>
<sequence length="744" mass="79144">MIALGFEGPIGAQEEALTLAASGRDLVLSSPTGSGKTLALVLPLLQWHTARSAAAAATRRAERGQASVAMKGSSLHEQFALAASAVSASAVQAISTARVVSVVLAPTATLALQLLGSMRATAAGWIKAAAKIHLRLSELTCPHKKCLGPCCRRRLCAPPLLPPHPCAPPVLSPAPSLAYVSATPSSVAGPPRGCSLSLPACRVDTSGLILFATPETLKRLVTVRFKPSFLNGRPPLTDFTLREETDCLFAAIGGAPISLAPTLSKSSLGSRRVSPSRPCPCGSVCLSCCLQRLAGGPPGSLLHLAGAVRHLVLDEADRMLQPLRRHAPLQERLQSLKKPEALEIFMRLLVTSRKQGGLKGTGSNAASSHHGRSQQQPVLPLQLVAASATVGRPLHRRLTAFVRWKEQQLTRAKDPPLRAGFLGVPHLCPLSGRTRQLDLRKPPLGVFATPQQRMRAALERLAARGLLGIPPIPSTAEGPQALSMLSPSLPPFKALLPIREPPTRQLAAGHCAGGRIDVYAIQYSRMQQKLDFTHALKRVFLHADTRGPTVCRNASVNLNAAVSCAAFHLRSPATRLAERSAKEPQAERNPTGDSRASKGGDEESPRVPRRVGGMPPCITHALFSASDNSAEPLVSVPSRARKQPSCGNGEGCYGDETRQRTLRSTLKNTLFFTARPPYSSPIACGAEGLAIAASAVCNSLKHHRTLLLLQQGSSLRSLQIYMREQGLKVHQLSLFDPSCDAKLL</sequence>
<gene>
    <name evidence="9" type="primary">LOC34619926</name>
</gene>
<evidence type="ECO:0000256" key="4">
    <source>
        <dbReference type="RuleBase" id="RU000492"/>
    </source>
</evidence>
<dbReference type="Gene3D" id="3.40.50.300">
    <property type="entry name" value="P-loop containing nucleotide triphosphate hydrolases"/>
    <property type="match status" value="1"/>
</dbReference>
<evidence type="ECO:0000259" key="7">
    <source>
        <dbReference type="SMART" id="SM00487"/>
    </source>
</evidence>
<name>A0A6P6RRB8_9EIME</name>
<accession>A0A6P6RRB8</accession>
<evidence type="ECO:0000256" key="2">
    <source>
        <dbReference type="ARBA" id="ARBA00022801"/>
    </source>
</evidence>
<feature type="compositionally biased region" description="Basic and acidic residues" evidence="6">
    <location>
        <begin position="595"/>
        <end position="606"/>
    </location>
</feature>
<keyword evidence="3 4" id="KW-0067">ATP-binding</keyword>
<dbReference type="GO" id="GO:0003724">
    <property type="term" value="F:RNA helicase activity"/>
    <property type="evidence" value="ECO:0007669"/>
    <property type="project" value="UniProtKB-EC"/>
</dbReference>
<comment type="catalytic activity">
    <reaction evidence="5">
        <text>ATP + H2O = ADP + phosphate + H(+)</text>
        <dbReference type="Rhea" id="RHEA:13065"/>
        <dbReference type="ChEBI" id="CHEBI:15377"/>
        <dbReference type="ChEBI" id="CHEBI:15378"/>
        <dbReference type="ChEBI" id="CHEBI:30616"/>
        <dbReference type="ChEBI" id="CHEBI:43474"/>
        <dbReference type="ChEBI" id="CHEBI:456216"/>
        <dbReference type="EC" id="3.6.4.13"/>
    </reaction>
</comment>
<proteinExistence type="inferred from homology"/>
<dbReference type="GO" id="GO:0003723">
    <property type="term" value="F:RNA binding"/>
    <property type="evidence" value="ECO:0007669"/>
    <property type="project" value="UniProtKB-UniRule"/>
</dbReference>